<evidence type="ECO:0008006" key="3">
    <source>
        <dbReference type="Google" id="ProtNLM"/>
    </source>
</evidence>
<dbReference type="SUPFAM" id="SSF54695">
    <property type="entry name" value="POZ domain"/>
    <property type="match status" value="1"/>
</dbReference>
<dbReference type="Proteomes" id="UP000254866">
    <property type="component" value="Unassembled WGS sequence"/>
</dbReference>
<gene>
    <name evidence="1" type="ORF">BP5553_02125</name>
</gene>
<proteinExistence type="predicted"/>
<sequence length="192" mass="22111">MGPPVDFVVTDDMATFIVGPESQVFRIDRNQVMLASPLFHAFFTGEWAGPDKIYTLKQEDPTLFHSFLQWIVSDVAPETEETVEQQMVTNAKLWALGDRFLVPRFQNRVMNRYVDMVMEATVSQLKDLAYSLYEIGIDGESRIPKNVLQWRLSEEDQEALWESGIMSAGLALDQAEFRHSDWQKSDIHVHEI</sequence>
<name>A0A370U2Y6_9HELO</name>
<reference evidence="1 2" key="1">
    <citation type="journal article" date="2018" name="IMA Fungus">
        <title>IMA Genome-F 9: Draft genome sequence of Annulohypoxylon stygium, Aspergillus mulundensis, Berkeleyomyces basicola (syn. Thielaviopsis basicola), Ceratocystis smalleyi, two Cercospora beticola strains, Coleophoma cylindrospora, Fusarium fracticaudum, Phialophora cf. hyalina, and Morchella septimelata.</title>
        <authorList>
            <person name="Wingfield B.D."/>
            <person name="Bills G.F."/>
            <person name="Dong Y."/>
            <person name="Huang W."/>
            <person name="Nel W.J."/>
            <person name="Swalarsk-Parry B.S."/>
            <person name="Vaghefi N."/>
            <person name="Wilken P.M."/>
            <person name="An Z."/>
            <person name="de Beer Z.W."/>
            <person name="De Vos L."/>
            <person name="Chen L."/>
            <person name="Duong T.A."/>
            <person name="Gao Y."/>
            <person name="Hammerbacher A."/>
            <person name="Kikkert J.R."/>
            <person name="Li Y."/>
            <person name="Li H."/>
            <person name="Li K."/>
            <person name="Li Q."/>
            <person name="Liu X."/>
            <person name="Ma X."/>
            <person name="Naidoo K."/>
            <person name="Pethybridge S.J."/>
            <person name="Sun J."/>
            <person name="Steenkamp E.T."/>
            <person name="van der Nest M.A."/>
            <person name="van Wyk S."/>
            <person name="Wingfield M.J."/>
            <person name="Xiong C."/>
            <person name="Yue Q."/>
            <person name="Zhang X."/>
        </authorList>
    </citation>
    <scope>NUCLEOTIDE SEQUENCE [LARGE SCALE GENOMIC DNA]</scope>
    <source>
        <strain evidence="1 2">BP 5553</strain>
    </source>
</reference>
<protein>
    <recommendedName>
        <fullName evidence="3">BTB domain-containing protein</fullName>
    </recommendedName>
</protein>
<accession>A0A370U2Y6</accession>
<dbReference type="InterPro" id="IPR011333">
    <property type="entry name" value="SKP1/BTB/POZ_sf"/>
</dbReference>
<evidence type="ECO:0000313" key="1">
    <source>
        <dbReference type="EMBL" id="RDL42146.1"/>
    </source>
</evidence>
<dbReference type="GeneID" id="43594974"/>
<dbReference type="EMBL" id="NPIC01000001">
    <property type="protein sequence ID" value="RDL42146.1"/>
    <property type="molecule type" value="Genomic_DNA"/>
</dbReference>
<dbReference type="AlphaFoldDB" id="A0A370U2Y6"/>
<comment type="caution">
    <text evidence="1">The sequence shown here is derived from an EMBL/GenBank/DDBJ whole genome shotgun (WGS) entry which is preliminary data.</text>
</comment>
<dbReference type="OrthoDB" id="3525891at2759"/>
<keyword evidence="2" id="KW-1185">Reference proteome</keyword>
<organism evidence="1 2">
    <name type="scientific">Venustampulla echinocandica</name>
    <dbReference type="NCBI Taxonomy" id="2656787"/>
    <lineage>
        <taxon>Eukaryota</taxon>
        <taxon>Fungi</taxon>
        <taxon>Dikarya</taxon>
        <taxon>Ascomycota</taxon>
        <taxon>Pezizomycotina</taxon>
        <taxon>Leotiomycetes</taxon>
        <taxon>Helotiales</taxon>
        <taxon>Pleuroascaceae</taxon>
        <taxon>Venustampulla</taxon>
    </lineage>
</organism>
<evidence type="ECO:0000313" key="2">
    <source>
        <dbReference type="Proteomes" id="UP000254866"/>
    </source>
</evidence>
<dbReference type="Gene3D" id="3.30.710.10">
    <property type="entry name" value="Potassium Channel Kv1.1, Chain A"/>
    <property type="match status" value="1"/>
</dbReference>
<dbReference type="CDD" id="cd18186">
    <property type="entry name" value="BTB_POZ_ZBTB_KLHL-like"/>
    <property type="match status" value="1"/>
</dbReference>
<dbReference type="RefSeq" id="XP_031874802.1">
    <property type="nucleotide sequence ID" value="XM_032010748.1"/>
</dbReference>